<proteinExistence type="predicted"/>
<sequence>MVTRTIGPPDTSQPPATADPAPRRSSGALEGVLPGAGLPLIVTGHPRTPTLPHAAPSHHDVVQMHRRKRELLQEIFDRFERRHRNDARAPEIAVRRRILEEIDQRWQRIAAEGSTADALAFVQALLGAFNRRGARLRAAAPDTDAARPVAPPASSGADGARRASDDAARPDGAGDTPAATAAEPRFAYANMFEVVFHGRARARGPHERLSVSYAYMDPLLDLASRARRPGADDKVPRLAREWLDGDGWTQTHGPAPVAAADARELAMALAAVARSDFDASFPADYVDDCLRCAAAIGEFIARQLAAGRDLQIQNV</sequence>
<feature type="compositionally biased region" description="Low complexity" evidence="1">
    <location>
        <begin position="170"/>
        <end position="180"/>
    </location>
</feature>
<dbReference type="AlphaFoldDB" id="A0A7Y6TV30"/>
<reference evidence="2 3" key="1">
    <citation type="submission" date="2020-06" db="EMBL/GenBank/DDBJ databases">
        <title>Schlegella sp. ID0723 isolated from air conditioner.</title>
        <authorList>
            <person name="Kim D.Y."/>
            <person name="Kim D.-U."/>
        </authorList>
    </citation>
    <scope>NUCLEOTIDE SEQUENCE [LARGE SCALE GENOMIC DNA]</scope>
    <source>
        <strain evidence="2 3">ID0723</strain>
    </source>
</reference>
<evidence type="ECO:0000313" key="3">
    <source>
        <dbReference type="Proteomes" id="UP000529637"/>
    </source>
</evidence>
<name>A0A7Y6TV30_9BURK</name>
<organism evidence="2 3">
    <name type="scientific">Piscinibacter koreensis</name>
    <dbReference type="NCBI Taxonomy" id="2742824"/>
    <lineage>
        <taxon>Bacteria</taxon>
        <taxon>Pseudomonadati</taxon>
        <taxon>Pseudomonadota</taxon>
        <taxon>Betaproteobacteria</taxon>
        <taxon>Burkholderiales</taxon>
        <taxon>Sphaerotilaceae</taxon>
        <taxon>Piscinibacter</taxon>
    </lineage>
</organism>
<protein>
    <submittedName>
        <fullName evidence="2">Uncharacterized protein</fullName>
    </submittedName>
</protein>
<evidence type="ECO:0000313" key="2">
    <source>
        <dbReference type="EMBL" id="NUZ04506.1"/>
    </source>
</evidence>
<dbReference type="RefSeq" id="WP_176065512.1">
    <property type="nucleotide sequence ID" value="NZ_JABWMJ010000001.1"/>
</dbReference>
<feature type="compositionally biased region" description="Low complexity" evidence="1">
    <location>
        <begin position="139"/>
        <end position="158"/>
    </location>
</feature>
<keyword evidence="3" id="KW-1185">Reference proteome</keyword>
<feature type="region of interest" description="Disordered" evidence="1">
    <location>
        <begin position="139"/>
        <end position="180"/>
    </location>
</feature>
<dbReference type="EMBL" id="JABWMJ010000001">
    <property type="protein sequence ID" value="NUZ04506.1"/>
    <property type="molecule type" value="Genomic_DNA"/>
</dbReference>
<comment type="caution">
    <text evidence="2">The sequence shown here is derived from an EMBL/GenBank/DDBJ whole genome shotgun (WGS) entry which is preliminary data.</text>
</comment>
<accession>A0A7Y6TV30</accession>
<feature type="compositionally biased region" description="Basic and acidic residues" evidence="1">
    <location>
        <begin position="159"/>
        <end position="169"/>
    </location>
</feature>
<feature type="region of interest" description="Disordered" evidence="1">
    <location>
        <begin position="1"/>
        <end position="30"/>
    </location>
</feature>
<dbReference type="Proteomes" id="UP000529637">
    <property type="component" value="Unassembled WGS sequence"/>
</dbReference>
<gene>
    <name evidence="2" type="ORF">HQN59_01910</name>
</gene>
<evidence type="ECO:0000256" key="1">
    <source>
        <dbReference type="SAM" id="MobiDB-lite"/>
    </source>
</evidence>